<proteinExistence type="predicted"/>
<dbReference type="AlphaFoldDB" id="A0A814J8P4"/>
<comment type="cofactor">
    <cofactor evidence="1">
        <name>Mg(2+)</name>
        <dbReference type="ChEBI" id="CHEBI:18420"/>
    </cofactor>
</comment>
<evidence type="ECO:0000256" key="1">
    <source>
        <dbReference type="ARBA" id="ARBA00001946"/>
    </source>
</evidence>
<gene>
    <name evidence="7" type="ORF">EDS130_LOCUS16569</name>
</gene>
<comment type="caution">
    <text evidence="7">The sequence shown here is derived from an EMBL/GenBank/DDBJ whole genome shotgun (WGS) entry which is preliminary data.</text>
</comment>
<dbReference type="PROSITE" id="PS00444">
    <property type="entry name" value="POLYPRENYL_SYNTHASE_2"/>
    <property type="match status" value="1"/>
</dbReference>
<evidence type="ECO:0000256" key="4">
    <source>
        <dbReference type="ARBA" id="ARBA00022842"/>
    </source>
</evidence>
<accession>A0A814J8P4</accession>
<evidence type="ECO:0000256" key="3">
    <source>
        <dbReference type="ARBA" id="ARBA00022723"/>
    </source>
</evidence>
<organism evidence="7 8">
    <name type="scientific">Adineta ricciae</name>
    <name type="common">Rotifer</name>
    <dbReference type="NCBI Taxonomy" id="249248"/>
    <lineage>
        <taxon>Eukaryota</taxon>
        <taxon>Metazoa</taxon>
        <taxon>Spiralia</taxon>
        <taxon>Gnathifera</taxon>
        <taxon>Rotifera</taxon>
        <taxon>Eurotatoria</taxon>
        <taxon>Bdelloidea</taxon>
        <taxon>Adinetida</taxon>
        <taxon>Adinetidae</taxon>
        <taxon>Adineta</taxon>
    </lineage>
</organism>
<dbReference type="PANTHER" id="PTHR11525">
    <property type="entry name" value="FARNESYL-PYROPHOSPHATE SYNTHETASE"/>
    <property type="match status" value="1"/>
</dbReference>
<protein>
    <recommendedName>
        <fullName evidence="5">Farnesyl pyrophosphate synthase</fullName>
    </recommendedName>
</protein>
<evidence type="ECO:0000256" key="6">
    <source>
        <dbReference type="SAM" id="Coils"/>
    </source>
</evidence>
<dbReference type="Proteomes" id="UP000663852">
    <property type="component" value="Unassembled WGS sequence"/>
</dbReference>
<dbReference type="Pfam" id="PF00348">
    <property type="entry name" value="polyprenyl_synt"/>
    <property type="match status" value="1"/>
</dbReference>
<feature type="coiled-coil region" evidence="6">
    <location>
        <begin position="549"/>
        <end position="576"/>
    </location>
</feature>
<dbReference type="PANTHER" id="PTHR11525:SF0">
    <property type="entry name" value="FARNESYL PYROPHOSPHATE SYNTHASE"/>
    <property type="match status" value="1"/>
</dbReference>
<name>A0A814J8P4_ADIRI</name>
<evidence type="ECO:0000256" key="2">
    <source>
        <dbReference type="ARBA" id="ARBA00022679"/>
    </source>
</evidence>
<dbReference type="PROSITE" id="PS00723">
    <property type="entry name" value="POLYPRENYL_SYNTHASE_1"/>
    <property type="match status" value="1"/>
</dbReference>
<dbReference type="CDD" id="cd00685">
    <property type="entry name" value="Trans_IPPS_HT"/>
    <property type="match status" value="1"/>
</dbReference>
<reference evidence="7" key="1">
    <citation type="submission" date="2021-02" db="EMBL/GenBank/DDBJ databases">
        <authorList>
            <person name="Nowell W R."/>
        </authorList>
    </citation>
    <scope>NUCLEOTIDE SEQUENCE</scope>
</reference>
<dbReference type="SUPFAM" id="SSF48576">
    <property type="entry name" value="Terpenoid synthases"/>
    <property type="match status" value="1"/>
</dbReference>
<keyword evidence="6" id="KW-0175">Coiled coil</keyword>
<keyword evidence="2" id="KW-0808">Transferase</keyword>
<dbReference type="OrthoDB" id="10257492at2759"/>
<evidence type="ECO:0000256" key="5">
    <source>
        <dbReference type="ARBA" id="ARBA00034546"/>
    </source>
</evidence>
<dbReference type="GO" id="GO:0045337">
    <property type="term" value="P:farnesyl diphosphate biosynthetic process"/>
    <property type="evidence" value="ECO:0007669"/>
    <property type="project" value="TreeGrafter"/>
</dbReference>
<evidence type="ECO:0000313" key="8">
    <source>
        <dbReference type="Proteomes" id="UP000663852"/>
    </source>
</evidence>
<dbReference type="GO" id="GO:0046872">
    <property type="term" value="F:metal ion binding"/>
    <property type="evidence" value="ECO:0007669"/>
    <property type="project" value="UniProtKB-KW"/>
</dbReference>
<dbReference type="InterPro" id="IPR008949">
    <property type="entry name" value="Isoprenoid_synthase_dom_sf"/>
</dbReference>
<dbReference type="SFLD" id="SFLDS00005">
    <property type="entry name" value="Isoprenoid_Synthase_Type_I"/>
    <property type="match status" value="1"/>
</dbReference>
<dbReference type="InterPro" id="IPR039702">
    <property type="entry name" value="FPS1-like"/>
</dbReference>
<evidence type="ECO:0000313" key="7">
    <source>
        <dbReference type="EMBL" id="CAF1034124.1"/>
    </source>
</evidence>
<dbReference type="InterPro" id="IPR000092">
    <property type="entry name" value="Polyprenyl_synt"/>
</dbReference>
<dbReference type="InterPro" id="IPR033749">
    <property type="entry name" value="Polyprenyl_synt_CS"/>
</dbReference>
<dbReference type="Gene3D" id="1.10.600.10">
    <property type="entry name" value="Farnesyl Diphosphate Synthase"/>
    <property type="match status" value="1"/>
</dbReference>
<sequence length="582" mass="67542">MDSFNCFENCIKNCELELAPTIFIRDPHLPVSTSIKHLKLSMITIDMLFYLLKNVPELRSLSIWLNSNGRVFDVNTYDQNYRCENLRKLTLGLHNDIRFVEARFLLLRMPVLHSLKLVGSVWDDEFLNEHHWIVILSGEHSFPLLRKVNIDISKRIFRRTNFTINQYLFLIFLRYILNDSFSLHTTQHDISSWLTATNNLMPLTNSLLLNDFFHSKNNLFCATSRNVAVCIAKHRDLTMTSSSSLVILNSYYDTVVDDLLSYYSSQTANNKYLQIILSHFKTVIDYNVSDGKKLRGTAVIDTVRALASNSTDESLLKQAAVLGWCIELLQGSFLVADDLMDHSLTRRGKPCWYLKVNEKETSVNDSFYLYSCTFMLLNKHFPTNVKLFHLFSEIFQRTVIGQETPTFLPSIDLYTEEHYYSVVTWKTAYYTIALPILCGLYITSPDLADHPSLKSIAVDIGIYFQVQDDFLDCYGDIKQTGKIGTDIQEQKCSWLVVQAVKLLENNDEKRQILRENYGQNDETKVQCVKAIYEELNLKEVYRQYEETARQTILQRIDEANFNCKQLEQLLKQVLDSIYARSK</sequence>
<keyword evidence="3" id="KW-0479">Metal-binding</keyword>
<dbReference type="GO" id="GO:0004337">
    <property type="term" value="F:(2E,6E)-farnesyl diphosphate synthase activity"/>
    <property type="evidence" value="ECO:0007669"/>
    <property type="project" value="TreeGrafter"/>
</dbReference>
<keyword evidence="4" id="KW-0460">Magnesium</keyword>
<dbReference type="EMBL" id="CAJNOJ010000072">
    <property type="protein sequence ID" value="CAF1034124.1"/>
    <property type="molecule type" value="Genomic_DNA"/>
</dbReference>
<dbReference type="GO" id="GO:0005737">
    <property type="term" value="C:cytoplasm"/>
    <property type="evidence" value="ECO:0007669"/>
    <property type="project" value="TreeGrafter"/>
</dbReference>
<dbReference type="GO" id="GO:0004161">
    <property type="term" value="F:dimethylallyltranstransferase activity"/>
    <property type="evidence" value="ECO:0007669"/>
    <property type="project" value="TreeGrafter"/>
</dbReference>